<dbReference type="EMBL" id="CP045119">
    <property type="protein sequence ID" value="QIN83501.1"/>
    <property type="molecule type" value="Genomic_DNA"/>
</dbReference>
<organism evidence="2 3">
    <name type="scientific">Rubrobacter tropicus</name>
    <dbReference type="NCBI Taxonomy" id="2653851"/>
    <lineage>
        <taxon>Bacteria</taxon>
        <taxon>Bacillati</taxon>
        <taxon>Actinomycetota</taxon>
        <taxon>Rubrobacteria</taxon>
        <taxon>Rubrobacterales</taxon>
        <taxon>Rubrobacteraceae</taxon>
        <taxon>Rubrobacter</taxon>
    </lineage>
</organism>
<reference evidence="2 3" key="1">
    <citation type="submission" date="2019-10" db="EMBL/GenBank/DDBJ databases">
        <title>Rubrobacter sp nov SCSIO 52090 isolated from a deep-sea sediment in the South China Sea.</title>
        <authorList>
            <person name="Chen R.W."/>
        </authorList>
    </citation>
    <scope>NUCLEOTIDE SEQUENCE [LARGE SCALE GENOMIC DNA]</scope>
    <source>
        <strain evidence="2 3">SCSIO 52909</strain>
    </source>
</reference>
<protein>
    <submittedName>
        <fullName evidence="2">Uncharacterized protein</fullName>
    </submittedName>
</protein>
<proteinExistence type="predicted"/>
<accession>A0A6G8QAK7</accession>
<keyword evidence="1" id="KW-1133">Transmembrane helix</keyword>
<keyword evidence="1" id="KW-0472">Membrane</keyword>
<feature type="transmembrane region" description="Helical" evidence="1">
    <location>
        <begin position="29"/>
        <end position="50"/>
    </location>
</feature>
<dbReference type="RefSeq" id="WP_166176849.1">
    <property type="nucleotide sequence ID" value="NZ_CP045119.1"/>
</dbReference>
<keyword evidence="3" id="KW-1185">Reference proteome</keyword>
<evidence type="ECO:0000313" key="2">
    <source>
        <dbReference type="EMBL" id="QIN83501.1"/>
    </source>
</evidence>
<evidence type="ECO:0000256" key="1">
    <source>
        <dbReference type="SAM" id="Phobius"/>
    </source>
</evidence>
<dbReference type="KEGG" id="rub:GBA63_13310"/>
<gene>
    <name evidence="2" type="ORF">GBA63_13310</name>
</gene>
<name>A0A6G8QAK7_9ACTN</name>
<dbReference type="AlphaFoldDB" id="A0A6G8QAK7"/>
<evidence type="ECO:0000313" key="3">
    <source>
        <dbReference type="Proteomes" id="UP000501452"/>
    </source>
</evidence>
<sequence length="69" mass="7349">MVQEHLTGTGREHAGIHHEMKPNVTRPQLVVVTVLTVLALVLSVAIPAQFVNLSLSAEDVGGAIMPPAW</sequence>
<dbReference type="Proteomes" id="UP000501452">
    <property type="component" value="Chromosome"/>
</dbReference>
<keyword evidence="1" id="KW-0812">Transmembrane</keyword>